<dbReference type="Gene3D" id="3.30.420.10">
    <property type="entry name" value="Ribonuclease H-like superfamily/Ribonuclease H"/>
    <property type="match status" value="1"/>
</dbReference>
<dbReference type="InterPro" id="IPR036397">
    <property type="entry name" value="RNaseH_sf"/>
</dbReference>
<dbReference type="InterPro" id="IPR036085">
    <property type="entry name" value="PAZ_dom_sf"/>
</dbReference>
<dbReference type="Gene3D" id="2.170.260.10">
    <property type="entry name" value="paz domain"/>
    <property type="match status" value="1"/>
</dbReference>
<dbReference type="AlphaFoldDB" id="A0A9P6EEY1"/>
<name>A0A9P6EEY1_9AGAR</name>
<dbReference type="InterPro" id="IPR032474">
    <property type="entry name" value="Argonaute_N"/>
</dbReference>
<dbReference type="InterPro" id="IPR003165">
    <property type="entry name" value="Piwi"/>
</dbReference>
<dbReference type="PANTHER" id="PTHR22891">
    <property type="entry name" value="EUKARYOTIC TRANSLATION INITIATION FACTOR 2C"/>
    <property type="match status" value="1"/>
</dbReference>
<dbReference type="InterPro" id="IPR012337">
    <property type="entry name" value="RNaseH-like_sf"/>
</dbReference>
<dbReference type="InterPro" id="IPR032472">
    <property type="entry name" value="ArgoL2"/>
</dbReference>
<proteinExistence type="predicted"/>
<keyword evidence="5" id="KW-1185">Reference proteome</keyword>
<dbReference type="Pfam" id="PF08699">
    <property type="entry name" value="ArgoL1"/>
    <property type="match status" value="1"/>
</dbReference>
<evidence type="ECO:0000313" key="5">
    <source>
        <dbReference type="Proteomes" id="UP000807306"/>
    </source>
</evidence>
<feature type="domain" description="PAZ" evidence="2">
    <location>
        <begin position="288"/>
        <end position="396"/>
    </location>
</feature>
<dbReference type="OrthoDB" id="10252740at2759"/>
<feature type="domain" description="Piwi" evidence="3">
    <location>
        <begin position="572"/>
        <end position="882"/>
    </location>
</feature>
<comment type="caution">
    <text evidence="4">The sequence shown here is derived from an EMBL/GenBank/DDBJ whole genome shotgun (WGS) entry which is preliminary data.</text>
</comment>
<dbReference type="SMART" id="SM00950">
    <property type="entry name" value="Piwi"/>
    <property type="match status" value="1"/>
</dbReference>
<organism evidence="4 5">
    <name type="scientific">Crepidotus variabilis</name>
    <dbReference type="NCBI Taxonomy" id="179855"/>
    <lineage>
        <taxon>Eukaryota</taxon>
        <taxon>Fungi</taxon>
        <taxon>Dikarya</taxon>
        <taxon>Basidiomycota</taxon>
        <taxon>Agaricomycotina</taxon>
        <taxon>Agaricomycetes</taxon>
        <taxon>Agaricomycetidae</taxon>
        <taxon>Agaricales</taxon>
        <taxon>Agaricineae</taxon>
        <taxon>Crepidotaceae</taxon>
        <taxon>Crepidotus</taxon>
    </lineage>
</organism>
<accession>A0A9P6EEY1</accession>
<dbReference type="InterPro" id="IPR003100">
    <property type="entry name" value="PAZ_dom"/>
</dbReference>
<dbReference type="SUPFAM" id="SSF101690">
    <property type="entry name" value="PAZ domain"/>
    <property type="match status" value="1"/>
</dbReference>
<evidence type="ECO:0000259" key="3">
    <source>
        <dbReference type="PROSITE" id="PS50822"/>
    </source>
</evidence>
<dbReference type="Pfam" id="PF16486">
    <property type="entry name" value="ArgoN"/>
    <property type="match status" value="1"/>
</dbReference>
<protein>
    <submittedName>
        <fullName evidence="4">Argonaute-like protein</fullName>
    </submittedName>
</protein>
<reference evidence="4" key="1">
    <citation type="submission" date="2020-11" db="EMBL/GenBank/DDBJ databases">
        <authorList>
            <consortium name="DOE Joint Genome Institute"/>
            <person name="Ahrendt S."/>
            <person name="Riley R."/>
            <person name="Andreopoulos W."/>
            <person name="Labutti K."/>
            <person name="Pangilinan J."/>
            <person name="Ruiz-Duenas F.J."/>
            <person name="Barrasa J.M."/>
            <person name="Sanchez-Garcia M."/>
            <person name="Camarero S."/>
            <person name="Miyauchi S."/>
            <person name="Serrano A."/>
            <person name="Linde D."/>
            <person name="Babiker R."/>
            <person name="Drula E."/>
            <person name="Ayuso-Fernandez I."/>
            <person name="Pacheco R."/>
            <person name="Padilla G."/>
            <person name="Ferreira P."/>
            <person name="Barriuso J."/>
            <person name="Kellner H."/>
            <person name="Castanera R."/>
            <person name="Alfaro M."/>
            <person name="Ramirez L."/>
            <person name="Pisabarro A.G."/>
            <person name="Kuo A."/>
            <person name="Tritt A."/>
            <person name="Lipzen A."/>
            <person name="He G."/>
            <person name="Yan M."/>
            <person name="Ng V."/>
            <person name="Cullen D."/>
            <person name="Martin F."/>
            <person name="Rosso M.-N."/>
            <person name="Henrissat B."/>
            <person name="Hibbett D."/>
            <person name="Martinez A.T."/>
            <person name="Grigoriev I.V."/>
        </authorList>
    </citation>
    <scope>NUCLEOTIDE SEQUENCE</scope>
    <source>
        <strain evidence="4">CBS 506.95</strain>
    </source>
</reference>
<dbReference type="PROSITE" id="PS50821">
    <property type="entry name" value="PAZ"/>
    <property type="match status" value="1"/>
</dbReference>
<dbReference type="EMBL" id="MU157854">
    <property type="protein sequence ID" value="KAF9528278.1"/>
    <property type="molecule type" value="Genomic_DNA"/>
</dbReference>
<dbReference type="GO" id="GO:0003723">
    <property type="term" value="F:RNA binding"/>
    <property type="evidence" value="ECO:0007669"/>
    <property type="project" value="InterPro"/>
</dbReference>
<dbReference type="SUPFAM" id="SSF53098">
    <property type="entry name" value="Ribonuclease H-like"/>
    <property type="match status" value="1"/>
</dbReference>
<dbReference type="Pfam" id="PF16488">
    <property type="entry name" value="ArgoL2"/>
    <property type="match status" value="1"/>
</dbReference>
<dbReference type="Gene3D" id="3.40.50.2300">
    <property type="match status" value="1"/>
</dbReference>
<gene>
    <name evidence="4" type="ORF">CPB83DRAFT_894541</name>
</gene>
<dbReference type="Pfam" id="PF02170">
    <property type="entry name" value="PAZ"/>
    <property type="match status" value="1"/>
</dbReference>
<dbReference type="SMART" id="SM01163">
    <property type="entry name" value="DUF1785"/>
    <property type="match status" value="1"/>
</dbReference>
<dbReference type="Pfam" id="PF02171">
    <property type="entry name" value="Piwi"/>
    <property type="match status" value="1"/>
</dbReference>
<sequence length="930" mass="102866">MPPRNASDRGAPCGGGKTPTSGDSRGGAGRGSRPGPAPATAFLSLEAKSDIVAVHLRRPGFGKVGRQITVTVNSFAAKIPQATIVHYDVSGNSRLVFYFIAGVNPISEFPVVEPDRLPARFNLQLFTSLQDSEPNIFTPKIVYDGRKNSYAPRELALGGNSRKFTIGDPSAPATMSGRPPKVYHITLTKVATINNELLHRFVAGKQEYDENISTAIMAHNVAIRMEPNLKHPFDKRSFYISDDRQNIGRGLELWRGIFQSVRPAIGRIIINVDLKAGVFFKAGSLLALCMDFMDFNGSPTTVLSADRLTRQRRNELRKFLTGIRVQVPTTGNKLRTIRGISDANANTLSFPLSTGAQTTVSQYFASLSMPLQHTGIICVLVGASAMIPLEVCHVPEGQFARKQLSEDQLRELQTFSTIKPMERLAKIKAGLAKLQHGQSDYVRQFGMEIDADPLTNVPARILDPPEITYKLKGKNEKLTPRAGTWHLQDKQFYQPAKIFQWAILIYESKKFVPAPALTQLIKAFLATCQAVGINVVKQEPIYKYENPLGDIDAHIKGIGKESLTQLGDFPSLIVVILPRIGTDIRNAVKYIGNTQIGVATQCLQGSKCLRATSSYWTNVMQKYVVNTRLGGINSIATSQTFREFLLDKANPTIVMGADVIHPSPGVKDRPSFAAVVGAVDSNAAYYTDRMSVQIGRKETILDMKKMCKSILSDCMEYRKKMEKNPTPLKRLLFYRDGVSEGQFTDTLDTELKWIREACQELSLNPKITLVIVGKRHHNQIFSPKKDFIDKSGNLVAGTVIDTVIVHPTDFDFILQSHGGQLGTSRPGHYSVLCNEIGFGPDAMQTITNDLCYTYARCTRSVSIPSPVYYADMVCSTAKLRYDPTGRLNFSDTGSQASGSDNVYLEAFQSDFKDLHGNQKRRMYFVVSSEH</sequence>
<evidence type="ECO:0000259" key="2">
    <source>
        <dbReference type="PROSITE" id="PS50821"/>
    </source>
</evidence>
<dbReference type="Proteomes" id="UP000807306">
    <property type="component" value="Unassembled WGS sequence"/>
</dbReference>
<dbReference type="InterPro" id="IPR014811">
    <property type="entry name" value="ArgoL1"/>
</dbReference>
<evidence type="ECO:0000313" key="4">
    <source>
        <dbReference type="EMBL" id="KAF9528278.1"/>
    </source>
</evidence>
<dbReference type="InterPro" id="IPR032473">
    <property type="entry name" value="Argonaute_Mid_dom"/>
</dbReference>
<evidence type="ECO:0000256" key="1">
    <source>
        <dbReference type="SAM" id="MobiDB-lite"/>
    </source>
</evidence>
<dbReference type="Pfam" id="PF16487">
    <property type="entry name" value="ArgoMid"/>
    <property type="match status" value="1"/>
</dbReference>
<dbReference type="PROSITE" id="PS50822">
    <property type="entry name" value="PIWI"/>
    <property type="match status" value="1"/>
</dbReference>
<feature type="region of interest" description="Disordered" evidence="1">
    <location>
        <begin position="1"/>
        <end position="39"/>
    </location>
</feature>